<evidence type="ECO:0000313" key="6">
    <source>
        <dbReference type="EMBL" id="CCH73900.1"/>
    </source>
</evidence>
<keyword evidence="2" id="KW-0805">Transcription regulation</keyword>
<dbReference type="GO" id="GO:0032993">
    <property type="term" value="C:protein-DNA complex"/>
    <property type="evidence" value="ECO:0007669"/>
    <property type="project" value="TreeGrafter"/>
</dbReference>
<dbReference type="Gene3D" id="1.10.10.10">
    <property type="entry name" value="Winged helix-like DNA-binding domain superfamily/Winged helix DNA-binding domain"/>
    <property type="match status" value="1"/>
</dbReference>
<dbReference type="InterPro" id="IPR036388">
    <property type="entry name" value="WH-like_DNA-bd_sf"/>
</dbReference>
<proteinExistence type="inferred from homology"/>
<gene>
    <name evidence="6" type="ORF">BN11_3490003</name>
</gene>
<dbReference type="Gene3D" id="3.40.190.10">
    <property type="entry name" value="Periplasmic binding protein-like II"/>
    <property type="match status" value="2"/>
</dbReference>
<sequence length="325" mass="34146">MIDAAGLRVMRAIAEQGSFTGAATALGYSQPAISQMVRRLEQRTGTPLVDRVGRTVRLTEAGAALARHAGTVLSALDAAEEEVSAIAGLRAGRVRLAAFPSASATLVPKALALVRDRFPDISMTFTEAEPPESLAALRAGECDLAVAFTYAGDDLAADSEDLDVLVTEPLLRDEVLIALPPSHRLARGTGAVDLADLATEHWIAGCPRCRGHLLTMCDQAGFSPDVSFETEDYVAVQGLVAAGLGVALIPDLIVRTTYNPDVVIRQVTPASRRDILAVTTPDLRRVPAVAAALEALAEVAASPDLLPTFPGDAASVPEPELDYHL</sequence>
<dbReference type="Pfam" id="PF00126">
    <property type="entry name" value="HTH_1"/>
    <property type="match status" value="1"/>
</dbReference>
<dbReference type="AlphaFoldDB" id="W6JZ00"/>
<keyword evidence="4" id="KW-0804">Transcription</keyword>
<protein>
    <submittedName>
        <fullName evidence="6">Putative transcriptional regulator</fullName>
    </submittedName>
</protein>
<keyword evidence="3" id="KW-0238">DNA-binding</keyword>
<dbReference type="EMBL" id="CAJA01000278">
    <property type="protein sequence ID" value="CCH73900.1"/>
    <property type="molecule type" value="Genomic_DNA"/>
</dbReference>
<dbReference type="GO" id="GO:0003700">
    <property type="term" value="F:DNA-binding transcription factor activity"/>
    <property type="evidence" value="ECO:0007669"/>
    <property type="project" value="InterPro"/>
</dbReference>
<accession>W6JZ00</accession>
<comment type="similarity">
    <text evidence="1">Belongs to the LysR transcriptional regulatory family.</text>
</comment>
<name>W6JZ00_9MICO</name>
<dbReference type="PANTHER" id="PTHR30346:SF29">
    <property type="entry name" value="LYSR SUBSTRATE-BINDING"/>
    <property type="match status" value="1"/>
</dbReference>
<dbReference type="OrthoDB" id="3673085at2"/>
<evidence type="ECO:0000256" key="4">
    <source>
        <dbReference type="ARBA" id="ARBA00023163"/>
    </source>
</evidence>
<dbReference type="InterPro" id="IPR000847">
    <property type="entry name" value="LysR_HTH_N"/>
</dbReference>
<keyword evidence="7" id="KW-1185">Reference proteome</keyword>
<dbReference type="InterPro" id="IPR005119">
    <property type="entry name" value="LysR_subst-bd"/>
</dbReference>
<comment type="caution">
    <text evidence="6">The sequence shown here is derived from an EMBL/GenBank/DDBJ whole genome shotgun (WGS) entry which is preliminary data.</text>
</comment>
<dbReference type="FunFam" id="1.10.10.10:FF:000001">
    <property type="entry name" value="LysR family transcriptional regulator"/>
    <property type="match status" value="1"/>
</dbReference>
<evidence type="ECO:0000256" key="1">
    <source>
        <dbReference type="ARBA" id="ARBA00009437"/>
    </source>
</evidence>
<evidence type="ECO:0000259" key="5">
    <source>
        <dbReference type="PROSITE" id="PS50931"/>
    </source>
</evidence>
<dbReference type="Pfam" id="PF03466">
    <property type="entry name" value="LysR_substrate"/>
    <property type="match status" value="1"/>
</dbReference>
<dbReference type="CDD" id="cd08423">
    <property type="entry name" value="PBP2_LTTR_like_6"/>
    <property type="match status" value="1"/>
</dbReference>
<dbReference type="Proteomes" id="UP000035763">
    <property type="component" value="Unassembled WGS sequence"/>
</dbReference>
<dbReference type="SUPFAM" id="SSF46785">
    <property type="entry name" value="Winged helix' DNA-binding domain"/>
    <property type="match status" value="1"/>
</dbReference>
<dbReference type="SUPFAM" id="SSF53850">
    <property type="entry name" value="Periplasmic binding protein-like II"/>
    <property type="match status" value="1"/>
</dbReference>
<dbReference type="PRINTS" id="PR00039">
    <property type="entry name" value="HTHLYSR"/>
</dbReference>
<dbReference type="GO" id="GO:0003677">
    <property type="term" value="F:DNA binding"/>
    <property type="evidence" value="ECO:0007669"/>
    <property type="project" value="UniProtKB-KW"/>
</dbReference>
<dbReference type="PANTHER" id="PTHR30346">
    <property type="entry name" value="TRANSCRIPTIONAL DUAL REGULATOR HCAR-RELATED"/>
    <property type="match status" value="1"/>
</dbReference>
<organism evidence="6 7">
    <name type="scientific">Nostocoides australiense Ben110</name>
    <dbReference type="NCBI Taxonomy" id="1193182"/>
    <lineage>
        <taxon>Bacteria</taxon>
        <taxon>Bacillati</taxon>
        <taxon>Actinomycetota</taxon>
        <taxon>Actinomycetes</taxon>
        <taxon>Micrococcales</taxon>
        <taxon>Intrasporangiaceae</taxon>
        <taxon>Nostocoides</taxon>
    </lineage>
</organism>
<evidence type="ECO:0000256" key="3">
    <source>
        <dbReference type="ARBA" id="ARBA00023125"/>
    </source>
</evidence>
<dbReference type="STRING" id="1193182.BN11_3490003"/>
<evidence type="ECO:0000256" key="2">
    <source>
        <dbReference type="ARBA" id="ARBA00023015"/>
    </source>
</evidence>
<dbReference type="PROSITE" id="PS50931">
    <property type="entry name" value="HTH_LYSR"/>
    <property type="match status" value="1"/>
</dbReference>
<evidence type="ECO:0000313" key="7">
    <source>
        <dbReference type="Proteomes" id="UP000035763"/>
    </source>
</evidence>
<dbReference type="InterPro" id="IPR036390">
    <property type="entry name" value="WH_DNA-bd_sf"/>
</dbReference>
<dbReference type="RefSeq" id="WP_083433827.1">
    <property type="nucleotide sequence ID" value="NZ_HG764815.1"/>
</dbReference>
<reference evidence="6 7" key="1">
    <citation type="journal article" date="2013" name="ISME J.">
        <title>A metabolic model for members of the genus Tetrasphaera involved in enhanced biological phosphorus removal.</title>
        <authorList>
            <person name="Kristiansen R."/>
            <person name="Nguyen H.T.T."/>
            <person name="Saunders A.M."/>
            <person name="Nielsen J.L."/>
            <person name="Wimmer R."/>
            <person name="Le V.Q."/>
            <person name="McIlroy S.J."/>
            <person name="Petrovski S."/>
            <person name="Seviour R.J."/>
            <person name="Calteau A."/>
            <person name="Nielsen K.L."/>
            <person name="Nielsen P.H."/>
        </authorList>
    </citation>
    <scope>NUCLEOTIDE SEQUENCE [LARGE SCALE GENOMIC DNA]</scope>
    <source>
        <strain evidence="6 7">Ben110</strain>
    </source>
</reference>
<feature type="domain" description="HTH lysR-type" evidence="5">
    <location>
        <begin position="2"/>
        <end position="59"/>
    </location>
</feature>